<dbReference type="AlphaFoldDB" id="A0AAW1XRX0"/>
<gene>
    <name evidence="2" type="ORF">M0R45_015392</name>
</gene>
<feature type="region of interest" description="Disordered" evidence="1">
    <location>
        <begin position="83"/>
        <end position="117"/>
    </location>
</feature>
<organism evidence="2 3">
    <name type="scientific">Rubus argutus</name>
    <name type="common">Southern blackberry</name>
    <dbReference type="NCBI Taxonomy" id="59490"/>
    <lineage>
        <taxon>Eukaryota</taxon>
        <taxon>Viridiplantae</taxon>
        <taxon>Streptophyta</taxon>
        <taxon>Embryophyta</taxon>
        <taxon>Tracheophyta</taxon>
        <taxon>Spermatophyta</taxon>
        <taxon>Magnoliopsida</taxon>
        <taxon>eudicotyledons</taxon>
        <taxon>Gunneridae</taxon>
        <taxon>Pentapetalae</taxon>
        <taxon>rosids</taxon>
        <taxon>fabids</taxon>
        <taxon>Rosales</taxon>
        <taxon>Rosaceae</taxon>
        <taxon>Rosoideae</taxon>
        <taxon>Rosoideae incertae sedis</taxon>
        <taxon>Rubus</taxon>
    </lineage>
</organism>
<proteinExistence type="predicted"/>
<name>A0AAW1XRX0_RUBAR</name>
<evidence type="ECO:0000313" key="3">
    <source>
        <dbReference type="Proteomes" id="UP001457282"/>
    </source>
</evidence>
<accession>A0AAW1XRX0</accession>
<dbReference type="Proteomes" id="UP001457282">
    <property type="component" value="Unassembled WGS sequence"/>
</dbReference>
<comment type="caution">
    <text evidence="2">The sequence shown here is derived from an EMBL/GenBank/DDBJ whole genome shotgun (WGS) entry which is preliminary data.</text>
</comment>
<reference evidence="2 3" key="1">
    <citation type="journal article" date="2023" name="G3 (Bethesda)">
        <title>A chromosome-length genome assembly and annotation of blackberry (Rubus argutus, cv. 'Hillquist').</title>
        <authorList>
            <person name="Bruna T."/>
            <person name="Aryal R."/>
            <person name="Dudchenko O."/>
            <person name="Sargent D.J."/>
            <person name="Mead D."/>
            <person name="Buti M."/>
            <person name="Cavallini A."/>
            <person name="Hytonen T."/>
            <person name="Andres J."/>
            <person name="Pham M."/>
            <person name="Weisz D."/>
            <person name="Mascagni F."/>
            <person name="Usai G."/>
            <person name="Natali L."/>
            <person name="Bassil N."/>
            <person name="Fernandez G.E."/>
            <person name="Lomsadze A."/>
            <person name="Armour M."/>
            <person name="Olukolu B."/>
            <person name="Poorten T."/>
            <person name="Britton C."/>
            <person name="Davik J."/>
            <person name="Ashrafi H."/>
            <person name="Aiden E.L."/>
            <person name="Borodovsky M."/>
            <person name="Worthington M."/>
        </authorList>
    </citation>
    <scope>NUCLEOTIDE SEQUENCE [LARGE SCALE GENOMIC DNA]</scope>
    <source>
        <strain evidence="2">PI 553951</strain>
    </source>
</reference>
<sequence>MGGTFLCLRQFSSTRRMPKQDSDDRSVSLTTSIMEFLKPSCLWREMNMMWKKLVQHPKKQKKKQHTVKMVKELTLEEWFSTSSPCRNDDDSVRNNMGAEHNTWVYPSSDDDEKSNSRHSFSQQKLLIEVVDCGRRSDASCLSSRKSNGKEKKRVSFKLPEEADIFIFYSPKADYEE</sequence>
<evidence type="ECO:0000313" key="2">
    <source>
        <dbReference type="EMBL" id="KAK9938669.1"/>
    </source>
</evidence>
<keyword evidence="3" id="KW-1185">Reference proteome</keyword>
<evidence type="ECO:0000256" key="1">
    <source>
        <dbReference type="SAM" id="MobiDB-lite"/>
    </source>
</evidence>
<dbReference type="EMBL" id="JBEDUW010000003">
    <property type="protein sequence ID" value="KAK9938669.1"/>
    <property type="molecule type" value="Genomic_DNA"/>
</dbReference>
<protein>
    <submittedName>
        <fullName evidence="2">Uncharacterized protein</fullName>
    </submittedName>
</protein>